<feature type="region of interest" description="Disordered" evidence="1">
    <location>
        <begin position="468"/>
        <end position="542"/>
    </location>
</feature>
<feature type="compositionally biased region" description="Low complexity" evidence="1">
    <location>
        <begin position="286"/>
        <end position="302"/>
    </location>
</feature>
<feature type="region of interest" description="Disordered" evidence="1">
    <location>
        <begin position="332"/>
        <end position="455"/>
    </location>
</feature>
<reference evidence="2" key="1">
    <citation type="submission" date="2021-07" db="EMBL/GenBank/DDBJ databases">
        <title>Draft genome of Mortierella alpina, strain LL118, isolated from an aspen leaf litter sample.</title>
        <authorList>
            <person name="Yang S."/>
            <person name="Vinatzer B.A."/>
        </authorList>
    </citation>
    <scope>NUCLEOTIDE SEQUENCE</scope>
    <source>
        <strain evidence="2">LL118</strain>
    </source>
</reference>
<evidence type="ECO:0000313" key="2">
    <source>
        <dbReference type="EMBL" id="KAG9326043.1"/>
    </source>
</evidence>
<feature type="compositionally biased region" description="Polar residues" evidence="1">
    <location>
        <begin position="21"/>
        <end position="30"/>
    </location>
</feature>
<organism evidence="2 3">
    <name type="scientific">Mortierella alpina</name>
    <name type="common">Oleaginous fungus</name>
    <name type="synonym">Mortierella renispora</name>
    <dbReference type="NCBI Taxonomy" id="64518"/>
    <lineage>
        <taxon>Eukaryota</taxon>
        <taxon>Fungi</taxon>
        <taxon>Fungi incertae sedis</taxon>
        <taxon>Mucoromycota</taxon>
        <taxon>Mortierellomycotina</taxon>
        <taxon>Mortierellomycetes</taxon>
        <taxon>Mortierellales</taxon>
        <taxon>Mortierellaceae</taxon>
        <taxon>Mortierella</taxon>
    </lineage>
</organism>
<feature type="compositionally biased region" description="Basic and acidic residues" evidence="1">
    <location>
        <begin position="75"/>
        <end position="87"/>
    </location>
</feature>
<dbReference type="AlphaFoldDB" id="A0A9P8A844"/>
<feature type="compositionally biased region" description="Polar residues" evidence="1">
    <location>
        <begin position="92"/>
        <end position="104"/>
    </location>
</feature>
<feature type="compositionally biased region" description="Low complexity" evidence="1">
    <location>
        <begin position="48"/>
        <end position="72"/>
    </location>
</feature>
<dbReference type="EMBL" id="JAIFTL010000027">
    <property type="protein sequence ID" value="KAG9326043.1"/>
    <property type="molecule type" value="Genomic_DNA"/>
</dbReference>
<feature type="compositionally biased region" description="Polar residues" evidence="1">
    <location>
        <begin position="604"/>
        <end position="619"/>
    </location>
</feature>
<evidence type="ECO:0000256" key="1">
    <source>
        <dbReference type="SAM" id="MobiDB-lite"/>
    </source>
</evidence>
<feature type="compositionally biased region" description="Low complexity" evidence="1">
    <location>
        <begin position="486"/>
        <end position="501"/>
    </location>
</feature>
<comment type="caution">
    <text evidence="2">The sequence shown here is derived from an EMBL/GenBank/DDBJ whole genome shotgun (WGS) entry which is preliminary data.</text>
</comment>
<protein>
    <submittedName>
        <fullName evidence="2">Uncharacterized protein</fullName>
    </submittedName>
</protein>
<proteinExistence type="predicted"/>
<accession>A0A9P8A844</accession>
<evidence type="ECO:0000313" key="3">
    <source>
        <dbReference type="Proteomes" id="UP000717515"/>
    </source>
</evidence>
<name>A0A9P8A844_MORAP</name>
<gene>
    <name evidence="2" type="ORF">KVV02_000754</name>
</gene>
<feature type="region of interest" description="Disordered" evidence="1">
    <location>
        <begin position="119"/>
        <end position="138"/>
    </location>
</feature>
<feature type="region of interest" description="Disordered" evidence="1">
    <location>
        <begin position="1"/>
        <end position="110"/>
    </location>
</feature>
<feature type="compositionally biased region" description="Basic and acidic residues" evidence="1">
    <location>
        <begin position="590"/>
        <end position="599"/>
    </location>
</feature>
<feature type="region of interest" description="Disordered" evidence="1">
    <location>
        <begin position="279"/>
        <end position="302"/>
    </location>
</feature>
<dbReference type="Proteomes" id="UP000717515">
    <property type="component" value="Unassembled WGS sequence"/>
</dbReference>
<feature type="region of interest" description="Disordered" evidence="1">
    <location>
        <begin position="579"/>
        <end position="619"/>
    </location>
</feature>
<sequence length="619" mass="67064">MLSTPPASFDALDSLGDLHLDNNTASSSEHSNSRPRPSFRTFTRVAKSLPCGSSSLSGGLCPLSSSGGLYSGKPTKSDSIPRKDSGHLEGTLFSNPSSMNSDSAISHDRNNGLERFKPRLSRSQSNEPSDYLQDPPACDPGLYYTAHRHYDRNSIEDLPKLRLIEDCAEDTPSKTPTSKPPPTFTRITKACSSYKDNNGHLNNQNTKSSNLSIHGGFYKLGGSGRLDCSSRSSSGSSSPLQETISSSLAWPVSLTPSASPAPPGLSVFHVRTLSLSLPLSPPPSAVPSLSSASSSCASSASASSPTQRHFVFPEAGRRDWWKGYGSLESPANLENDTALGCATGQVGDMPSSMEQLQQDSDSNSSDRDYHQAHVPVQLKQSRFQQIKPRTYFHTRTRSSSPPPVATAGFCSISSPVKGREEEPSPQDFLGEADLPYPLPSTLQERQTRQRKRAEQLRQLKIREECEARENRRRARRRGVSFSAYTPGPSSSPRSSFSQSLPAGVQPASGAPLMRSVSGSFSTPSRIGGYRQKDRLQRSLSSSNKVDVLVSSGRGNARKPRRCVGFDLKTTKVFEYEVGEECSPCTGSPNQDHDNEERKSCLSVDLSSVRHQGSTGRVEV</sequence>